<protein>
    <submittedName>
        <fullName evidence="1">Uncharacterized protein</fullName>
    </submittedName>
</protein>
<accession>A0A1Y2D448</accession>
<dbReference type="SUPFAM" id="SSF51126">
    <property type="entry name" value="Pectin lyase-like"/>
    <property type="match status" value="1"/>
</dbReference>
<dbReference type="Proteomes" id="UP000193920">
    <property type="component" value="Unassembled WGS sequence"/>
</dbReference>
<dbReference type="EMBL" id="MCOG01000089">
    <property type="protein sequence ID" value="ORY54043.1"/>
    <property type="molecule type" value="Genomic_DNA"/>
</dbReference>
<name>A0A1Y2D448_9FUNG</name>
<dbReference type="AlphaFoldDB" id="A0A1Y2D448"/>
<dbReference type="OrthoDB" id="10504553at2759"/>
<keyword evidence="2" id="KW-1185">Reference proteome</keyword>
<sequence length="150" mass="18314">MNYLVDSMNNLSYNQDIDEIKLFFDEDNYKISFSSRNVVELSKNIYFYSKNGTIFDFQNDFKNQIFFIYKAGSENVKVKFKNITFYNFTFRDFRSFMIMFYNTSIYNYFSIEFDNCTFTEIYSLLFYFEYNCYKSVTLLPQIVFNNCKFT</sequence>
<organism evidence="1 2">
    <name type="scientific">Neocallimastix californiae</name>
    <dbReference type="NCBI Taxonomy" id="1754190"/>
    <lineage>
        <taxon>Eukaryota</taxon>
        <taxon>Fungi</taxon>
        <taxon>Fungi incertae sedis</taxon>
        <taxon>Chytridiomycota</taxon>
        <taxon>Chytridiomycota incertae sedis</taxon>
        <taxon>Neocallimastigomycetes</taxon>
        <taxon>Neocallimastigales</taxon>
        <taxon>Neocallimastigaceae</taxon>
        <taxon>Neocallimastix</taxon>
    </lineage>
</organism>
<proteinExistence type="predicted"/>
<evidence type="ECO:0000313" key="1">
    <source>
        <dbReference type="EMBL" id="ORY54043.1"/>
    </source>
</evidence>
<gene>
    <name evidence="1" type="ORF">LY90DRAFT_647662</name>
</gene>
<evidence type="ECO:0000313" key="2">
    <source>
        <dbReference type="Proteomes" id="UP000193920"/>
    </source>
</evidence>
<reference evidence="1 2" key="1">
    <citation type="submission" date="2016-08" db="EMBL/GenBank/DDBJ databases">
        <title>A Parts List for Fungal Cellulosomes Revealed by Comparative Genomics.</title>
        <authorList>
            <consortium name="DOE Joint Genome Institute"/>
            <person name="Haitjema C.H."/>
            <person name="Gilmore S.P."/>
            <person name="Henske J.K."/>
            <person name="Solomon K.V."/>
            <person name="De Groot R."/>
            <person name="Kuo A."/>
            <person name="Mondo S.J."/>
            <person name="Salamov A.A."/>
            <person name="Labutti K."/>
            <person name="Zhao Z."/>
            <person name="Chiniquy J."/>
            <person name="Barry K."/>
            <person name="Brewer H.M."/>
            <person name="Purvine S.O."/>
            <person name="Wright A.T."/>
            <person name="Boxma B."/>
            <person name="Van Alen T."/>
            <person name="Hackstein J.H."/>
            <person name="Baker S.E."/>
            <person name="Grigoriev I.V."/>
            <person name="O'Malley M.A."/>
        </authorList>
    </citation>
    <scope>NUCLEOTIDE SEQUENCE [LARGE SCALE GENOMIC DNA]</scope>
    <source>
        <strain evidence="1 2">G1</strain>
    </source>
</reference>
<dbReference type="InterPro" id="IPR011050">
    <property type="entry name" value="Pectin_lyase_fold/virulence"/>
</dbReference>
<comment type="caution">
    <text evidence="1">The sequence shown here is derived from an EMBL/GenBank/DDBJ whole genome shotgun (WGS) entry which is preliminary data.</text>
</comment>